<gene>
    <name evidence="2" type="ORF">EDD57_11612</name>
</gene>
<keyword evidence="3" id="KW-1185">Reference proteome</keyword>
<name>A0A4R2S820_9BACL</name>
<comment type="caution">
    <text evidence="2">The sequence shown here is derived from an EMBL/GenBank/DDBJ whole genome shotgun (WGS) entry which is preliminary data.</text>
</comment>
<feature type="transmembrane region" description="Helical" evidence="1">
    <location>
        <begin position="49"/>
        <end position="68"/>
    </location>
</feature>
<organism evidence="2 3">
    <name type="scientific">Baia soyae</name>
    <dbReference type="NCBI Taxonomy" id="1544746"/>
    <lineage>
        <taxon>Bacteria</taxon>
        <taxon>Bacillati</taxon>
        <taxon>Bacillota</taxon>
        <taxon>Bacilli</taxon>
        <taxon>Bacillales</taxon>
        <taxon>Thermoactinomycetaceae</taxon>
        <taxon>Baia</taxon>
    </lineage>
</organism>
<dbReference type="Proteomes" id="UP000294746">
    <property type="component" value="Unassembled WGS sequence"/>
</dbReference>
<feature type="transmembrane region" description="Helical" evidence="1">
    <location>
        <begin position="6"/>
        <end position="28"/>
    </location>
</feature>
<proteinExistence type="predicted"/>
<reference evidence="2 3" key="1">
    <citation type="submission" date="2019-03" db="EMBL/GenBank/DDBJ databases">
        <title>Genomic Encyclopedia of Type Strains, Phase IV (KMG-IV): sequencing the most valuable type-strain genomes for metagenomic binning, comparative biology and taxonomic classification.</title>
        <authorList>
            <person name="Goeker M."/>
        </authorList>
    </citation>
    <scope>NUCLEOTIDE SEQUENCE [LARGE SCALE GENOMIC DNA]</scope>
    <source>
        <strain evidence="2 3">DSM 46831</strain>
    </source>
</reference>
<dbReference type="EMBL" id="SLXV01000016">
    <property type="protein sequence ID" value="TCP68551.1"/>
    <property type="molecule type" value="Genomic_DNA"/>
</dbReference>
<feature type="transmembrane region" description="Helical" evidence="1">
    <location>
        <begin position="94"/>
        <end position="112"/>
    </location>
</feature>
<dbReference type="AlphaFoldDB" id="A0A4R2S820"/>
<keyword evidence="1" id="KW-0472">Membrane</keyword>
<evidence type="ECO:0000313" key="2">
    <source>
        <dbReference type="EMBL" id="TCP68551.1"/>
    </source>
</evidence>
<keyword evidence="1" id="KW-1133">Transmembrane helix</keyword>
<dbReference type="RefSeq" id="WP_165873695.1">
    <property type="nucleotide sequence ID" value="NZ_SLXV01000016.1"/>
</dbReference>
<evidence type="ECO:0000256" key="1">
    <source>
        <dbReference type="SAM" id="Phobius"/>
    </source>
</evidence>
<protein>
    <submittedName>
        <fullName evidence="2">Uncharacterized protein</fullName>
    </submittedName>
</protein>
<sequence length="117" mass="13098">MVMAYVILSVVMMIASILIFCLSNDIPVKGGAGRAGFMGDERQTLIRQKAILSSWSAMMLCGVIKYVYSLPIMQATHTKYFFSDILSDINFEKGLDVIVMGAIAYVISYQLWKRKLS</sequence>
<accession>A0A4R2S820</accession>
<keyword evidence="1" id="KW-0812">Transmembrane</keyword>
<evidence type="ECO:0000313" key="3">
    <source>
        <dbReference type="Proteomes" id="UP000294746"/>
    </source>
</evidence>